<protein>
    <submittedName>
        <fullName evidence="2">Uncharacterized protein</fullName>
    </submittedName>
</protein>
<keyword evidence="1" id="KW-0732">Signal</keyword>
<evidence type="ECO:0000313" key="2">
    <source>
        <dbReference type="EMBL" id="MBN4077286.1"/>
    </source>
</evidence>
<feature type="chain" id="PRO_5046195465" evidence="1">
    <location>
        <begin position="27"/>
        <end position="126"/>
    </location>
</feature>
<reference evidence="2" key="1">
    <citation type="submission" date="2021-02" db="EMBL/GenBank/DDBJ databases">
        <title>Activity-based single-cell genomes from oceanic crustal fluid captures similar information to metagenomic and metatranscriptomic surveys with orders of magnitude less sampling.</title>
        <authorList>
            <person name="D'Angelo T.S."/>
            <person name="Orcutt B.N."/>
        </authorList>
    </citation>
    <scope>NUCLEOTIDE SEQUENCE [LARGE SCALE GENOMIC DNA]</scope>
    <source>
        <strain evidence="2">AH-315-E05</strain>
    </source>
</reference>
<feature type="signal peptide" evidence="1">
    <location>
        <begin position="1"/>
        <end position="26"/>
    </location>
</feature>
<name>A0ABS3AW91_9FIRM</name>
<comment type="caution">
    <text evidence="2">The sequence shown here is derived from an EMBL/GenBank/DDBJ whole genome shotgun (WGS) entry which is preliminary data.</text>
</comment>
<sequence>MAFKFNKTYILISIFLSFNIPQVVLATHAGDEKGQVLIQTETSVTAPEKACFRVLTPLAASIGSFVVSYVISKRRHEGWDAVGVSVAGAATIGGVTAVDFSKELNNCLAELIFGPKNPQYLTTHSN</sequence>
<evidence type="ECO:0000313" key="3">
    <source>
        <dbReference type="Proteomes" id="UP000765003"/>
    </source>
</evidence>
<evidence type="ECO:0000256" key="1">
    <source>
        <dbReference type="SAM" id="SignalP"/>
    </source>
</evidence>
<dbReference type="Proteomes" id="UP000765003">
    <property type="component" value="Unassembled WGS sequence"/>
</dbReference>
<dbReference type="EMBL" id="JAFITA010000001">
    <property type="protein sequence ID" value="MBN4077286.1"/>
    <property type="molecule type" value="Genomic_DNA"/>
</dbReference>
<organism evidence="2 3">
    <name type="scientific">Sulfobacillus acidophilus</name>
    <dbReference type="NCBI Taxonomy" id="53633"/>
    <lineage>
        <taxon>Bacteria</taxon>
        <taxon>Bacillati</taxon>
        <taxon>Bacillota</taxon>
        <taxon>Clostridia</taxon>
        <taxon>Eubacteriales</taxon>
        <taxon>Clostridiales Family XVII. Incertae Sedis</taxon>
        <taxon>Sulfobacillus</taxon>
    </lineage>
</organism>
<gene>
    <name evidence="2" type="ORF">JYT19_00075</name>
</gene>
<keyword evidence="3" id="KW-1185">Reference proteome</keyword>
<accession>A0ABS3AW91</accession>
<proteinExistence type="predicted"/>